<dbReference type="CDD" id="cd17502">
    <property type="entry name" value="MFS_Azr1_MDR_like"/>
    <property type="match status" value="1"/>
</dbReference>
<feature type="transmembrane region" description="Helical" evidence="9">
    <location>
        <begin position="322"/>
        <end position="340"/>
    </location>
</feature>
<feature type="transmembrane region" description="Helical" evidence="9">
    <location>
        <begin position="57"/>
        <end position="76"/>
    </location>
</feature>
<feature type="transmembrane region" description="Helical" evidence="9">
    <location>
        <begin position="152"/>
        <end position="172"/>
    </location>
</feature>
<dbReference type="GO" id="GO:0005774">
    <property type="term" value="C:vacuolar membrane"/>
    <property type="evidence" value="ECO:0007669"/>
    <property type="project" value="UniProtKB-SubCell"/>
</dbReference>
<dbReference type="PROSITE" id="PS50850">
    <property type="entry name" value="MFS"/>
    <property type="match status" value="1"/>
</dbReference>
<evidence type="ECO:0000256" key="7">
    <source>
        <dbReference type="ARBA" id="ARBA00069956"/>
    </source>
</evidence>
<dbReference type="Proteomes" id="UP001149163">
    <property type="component" value="Unassembled WGS sequence"/>
</dbReference>
<keyword evidence="12" id="KW-1185">Reference proteome</keyword>
<dbReference type="FunFam" id="1.20.1250.20:FF:000196">
    <property type="entry name" value="MFS toxin efflux pump (AflT)"/>
    <property type="match status" value="1"/>
</dbReference>
<reference evidence="11" key="1">
    <citation type="submission" date="2022-11" db="EMBL/GenBank/DDBJ databases">
        <authorList>
            <person name="Petersen C."/>
        </authorList>
    </citation>
    <scope>NUCLEOTIDE SEQUENCE</scope>
    <source>
        <strain evidence="11">IBT 26290</strain>
    </source>
</reference>
<feature type="transmembrane region" description="Helical" evidence="9">
    <location>
        <begin position="493"/>
        <end position="511"/>
    </location>
</feature>
<keyword evidence="3 9" id="KW-0812">Transmembrane</keyword>
<feature type="transmembrane region" description="Helical" evidence="9">
    <location>
        <begin position="211"/>
        <end position="231"/>
    </location>
</feature>
<accession>A0A9W9I8R4</accession>
<name>A0A9W9I8R4_9EURO</name>
<dbReference type="GO" id="GO:0022857">
    <property type="term" value="F:transmembrane transporter activity"/>
    <property type="evidence" value="ECO:0007669"/>
    <property type="project" value="InterPro"/>
</dbReference>
<feature type="transmembrane region" description="Helical" evidence="9">
    <location>
        <begin position="20"/>
        <end position="45"/>
    </location>
</feature>
<evidence type="ECO:0000259" key="10">
    <source>
        <dbReference type="PROSITE" id="PS50850"/>
    </source>
</evidence>
<feature type="transmembrane region" description="Helical" evidence="9">
    <location>
        <begin position="414"/>
        <end position="433"/>
    </location>
</feature>
<gene>
    <name evidence="11" type="ORF">N7482_004452</name>
</gene>
<proteinExistence type="inferred from homology"/>
<reference evidence="11" key="2">
    <citation type="journal article" date="2023" name="IMA Fungus">
        <title>Comparative genomic study of the Penicillium genus elucidates a diverse pangenome and 15 lateral gene transfer events.</title>
        <authorList>
            <person name="Petersen C."/>
            <person name="Sorensen T."/>
            <person name="Nielsen M.R."/>
            <person name="Sondergaard T.E."/>
            <person name="Sorensen J.L."/>
            <person name="Fitzpatrick D.A."/>
            <person name="Frisvad J.C."/>
            <person name="Nielsen K.L."/>
        </authorList>
    </citation>
    <scope>NUCLEOTIDE SEQUENCE</scope>
    <source>
        <strain evidence="11">IBT 26290</strain>
    </source>
</reference>
<dbReference type="InterPro" id="IPR011701">
    <property type="entry name" value="MFS"/>
</dbReference>
<evidence type="ECO:0000256" key="2">
    <source>
        <dbReference type="ARBA" id="ARBA00007520"/>
    </source>
</evidence>
<dbReference type="PANTHER" id="PTHR23501:SF158">
    <property type="entry name" value="TRANSPORTER, PUTATIVE (AFU_ORTHOLOGUE AFUA_5G14490)-RELATED"/>
    <property type="match status" value="1"/>
</dbReference>
<dbReference type="SUPFAM" id="SSF103473">
    <property type="entry name" value="MFS general substrate transporter"/>
    <property type="match status" value="1"/>
</dbReference>
<feature type="transmembrane region" description="Helical" evidence="9">
    <location>
        <begin position="347"/>
        <end position="367"/>
    </location>
</feature>
<dbReference type="GeneID" id="81425753"/>
<feature type="domain" description="Major facilitator superfamily (MFS) profile" evidence="10">
    <location>
        <begin position="23"/>
        <end position="515"/>
    </location>
</feature>
<dbReference type="FunFam" id="1.20.1720.10:FF:000014">
    <property type="entry name" value="MFS drug transporter, putative"/>
    <property type="match status" value="1"/>
</dbReference>
<dbReference type="RefSeq" id="XP_056545319.1">
    <property type="nucleotide sequence ID" value="XM_056686577.1"/>
</dbReference>
<dbReference type="EMBL" id="JAPQKN010000002">
    <property type="protein sequence ID" value="KAJ5168858.1"/>
    <property type="molecule type" value="Genomic_DNA"/>
</dbReference>
<dbReference type="AlphaFoldDB" id="A0A9W9I8R4"/>
<evidence type="ECO:0000256" key="9">
    <source>
        <dbReference type="SAM" id="Phobius"/>
    </source>
</evidence>
<dbReference type="OrthoDB" id="10021397at2759"/>
<evidence type="ECO:0000256" key="6">
    <source>
        <dbReference type="ARBA" id="ARBA00057269"/>
    </source>
</evidence>
<dbReference type="Gene3D" id="1.20.1250.20">
    <property type="entry name" value="MFS general substrate transporter like domains"/>
    <property type="match status" value="1"/>
</dbReference>
<dbReference type="InterPro" id="IPR036259">
    <property type="entry name" value="MFS_trans_sf"/>
</dbReference>
<comment type="similarity">
    <text evidence="2">Belongs to the major facilitator superfamily. TCR/Tet family.</text>
</comment>
<evidence type="ECO:0000256" key="8">
    <source>
        <dbReference type="ARBA" id="ARBA00083178"/>
    </source>
</evidence>
<comment type="caution">
    <text evidence="11">The sequence shown here is derived from an EMBL/GenBank/DDBJ whole genome shotgun (WGS) entry which is preliminary data.</text>
</comment>
<dbReference type="InterPro" id="IPR020846">
    <property type="entry name" value="MFS_dom"/>
</dbReference>
<evidence type="ECO:0000256" key="5">
    <source>
        <dbReference type="ARBA" id="ARBA00023136"/>
    </source>
</evidence>
<feature type="transmembrane region" description="Helical" evidence="9">
    <location>
        <begin position="178"/>
        <end position="199"/>
    </location>
</feature>
<feature type="transmembrane region" description="Helical" evidence="9">
    <location>
        <begin position="88"/>
        <end position="109"/>
    </location>
</feature>
<feature type="transmembrane region" description="Helical" evidence="9">
    <location>
        <begin position="121"/>
        <end position="140"/>
    </location>
</feature>
<dbReference type="GO" id="GO:0005886">
    <property type="term" value="C:plasma membrane"/>
    <property type="evidence" value="ECO:0007669"/>
    <property type="project" value="TreeGrafter"/>
</dbReference>
<evidence type="ECO:0000256" key="4">
    <source>
        <dbReference type="ARBA" id="ARBA00022989"/>
    </source>
</evidence>
<dbReference type="Gene3D" id="1.20.1720.10">
    <property type="entry name" value="Multidrug resistance protein D"/>
    <property type="match status" value="1"/>
</dbReference>
<sequence length="542" mass="58653">MAADMEVIEASPAARGKLRIVAIMTALSLAMLVAALDQTILATAIPTIAAKLHSAAGYTWIGGAYLLANAAGACIWAKLSDIWGRKLILLIAVAWFFLSSILCAVAVNMEMLIAGRALQGIAGGGLLQLITIIISDLFSVRHRSLYLGLMEFMWAFAGGIGPLMGGAFSQYVSWRWNFWINVPVSGLTFILLLFFLDVHNPKTKIMDGVRAIDWFGSLSILGLTLMLLLGLDFGGETFAWSSPQVICLIIFGSFCSLLFIYSEKRLAKYPLMPLNLFSRLSNVAILGVTFAHGFVFIAGEYYMPLYLQSVKLASPMRSGVLILPLPLAEAFSGIATGAIIHRTGRYLELIWIGMLLMTIGNGLYIHLDVDSSLGEIVGYQLLSGIGAGFLFQTPIIAIQAMVSQDDTATATATLGFIRNMATASSIVLGGVVFQNSMGKMKPSLLATGMSESLADRMTGNSAAANIEYIGQIRNTTQLLAVKEAFAWSLRNMWILYTCMSAVGLFLSAFILKARLNKEHVETVTGLNQEKRTVVQDIQPVAI</sequence>
<dbReference type="PANTHER" id="PTHR23501">
    <property type="entry name" value="MAJOR FACILITATOR SUPERFAMILY"/>
    <property type="match status" value="1"/>
</dbReference>
<evidence type="ECO:0000256" key="3">
    <source>
        <dbReference type="ARBA" id="ARBA00022692"/>
    </source>
</evidence>
<dbReference type="Pfam" id="PF07690">
    <property type="entry name" value="MFS_1"/>
    <property type="match status" value="1"/>
</dbReference>
<evidence type="ECO:0000313" key="12">
    <source>
        <dbReference type="Proteomes" id="UP001149163"/>
    </source>
</evidence>
<protein>
    <recommendedName>
        <fullName evidence="7">Efflux pump dotC</fullName>
    </recommendedName>
    <alternativeName>
        <fullName evidence="8">Dothistromin biosynthesis protein C</fullName>
    </alternativeName>
</protein>
<evidence type="ECO:0000256" key="1">
    <source>
        <dbReference type="ARBA" id="ARBA00004128"/>
    </source>
</evidence>
<comment type="subcellular location">
    <subcellularLocation>
        <location evidence="1">Vacuole membrane</location>
        <topology evidence="1">Multi-pass membrane protein</topology>
    </subcellularLocation>
</comment>
<feature type="transmembrane region" description="Helical" evidence="9">
    <location>
        <begin position="243"/>
        <end position="262"/>
    </location>
</feature>
<feature type="transmembrane region" description="Helical" evidence="9">
    <location>
        <begin position="379"/>
        <end position="402"/>
    </location>
</feature>
<organism evidence="11 12">
    <name type="scientific">Penicillium canariense</name>
    <dbReference type="NCBI Taxonomy" id="189055"/>
    <lineage>
        <taxon>Eukaryota</taxon>
        <taxon>Fungi</taxon>
        <taxon>Dikarya</taxon>
        <taxon>Ascomycota</taxon>
        <taxon>Pezizomycotina</taxon>
        <taxon>Eurotiomycetes</taxon>
        <taxon>Eurotiomycetidae</taxon>
        <taxon>Eurotiales</taxon>
        <taxon>Aspergillaceae</taxon>
        <taxon>Penicillium</taxon>
    </lineage>
</organism>
<comment type="function">
    <text evidence="6">Efflux pump; part of the gene cluster that mediates the biosynthesis of dothistromin (DOTH), a polyketide toxin very similar in structure to the aflatoxin precursor, versicolorin B. One function of dotC may be to transport early-stage dothistromin biosynthetic intermediates from the cytoplasm into vacuoles, thereby affecting the rate of dothistromin production.</text>
</comment>
<feature type="transmembrane region" description="Helical" evidence="9">
    <location>
        <begin position="283"/>
        <end position="302"/>
    </location>
</feature>
<keyword evidence="5 9" id="KW-0472">Membrane</keyword>
<keyword evidence="4 9" id="KW-1133">Transmembrane helix</keyword>
<evidence type="ECO:0000313" key="11">
    <source>
        <dbReference type="EMBL" id="KAJ5168858.1"/>
    </source>
</evidence>